<reference evidence="12" key="1">
    <citation type="submission" date="2021-06" db="EMBL/GenBank/DDBJ databases">
        <authorList>
            <person name="Hodson N. C."/>
            <person name="Mongue J. A."/>
            <person name="Jaron S. K."/>
        </authorList>
    </citation>
    <scope>NUCLEOTIDE SEQUENCE</scope>
</reference>
<protein>
    <recommendedName>
        <fullName evidence="11">2Fe-2S ferredoxin-type domain-containing protein</fullName>
    </recommendedName>
</protein>
<keyword evidence="7" id="KW-0408">Iron</keyword>
<keyword evidence="13" id="KW-1185">Reference proteome</keyword>
<comment type="cofactor">
    <cofactor evidence="2">
        <name>FAD</name>
        <dbReference type="ChEBI" id="CHEBI:57692"/>
    </cofactor>
</comment>
<dbReference type="GO" id="GO:0016491">
    <property type="term" value="F:oxidoreductase activity"/>
    <property type="evidence" value="ECO:0007669"/>
    <property type="project" value="UniProtKB-KW"/>
</dbReference>
<comment type="similarity">
    <text evidence="3">Belongs to the xanthine dehydrogenase family.</text>
</comment>
<feature type="non-terminal residue" evidence="12">
    <location>
        <position position="116"/>
    </location>
</feature>
<feature type="non-terminal residue" evidence="12">
    <location>
        <position position="1"/>
    </location>
</feature>
<evidence type="ECO:0000256" key="6">
    <source>
        <dbReference type="ARBA" id="ARBA00023002"/>
    </source>
</evidence>
<evidence type="ECO:0000256" key="2">
    <source>
        <dbReference type="ARBA" id="ARBA00001974"/>
    </source>
</evidence>
<name>A0A8J2KCF7_9HEXA</name>
<keyword evidence="6" id="KW-0560">Oxidoreductase</keyword>
<organism evidence="12 13">
    <name type="scientific">Allacma fusca</name>
    <dbReference type="NCBI Taxonomy" id="39272"/>
    <lineage>
        <taxon>Eukaryota</taxon>
        <taxon>Metazoa</taxon>
        <taxon>Ecdysozoa</taxon>
        <taxon>Arthropoda</taxon>
        <taxon>Hexapoda</taxon>
        <taxon>Collembola</taxon>
        <taxon>Symphypleona</taxon>
        <taxon>Sminthuridae</taxon>
        <taxon>Allacma</taxon>
    </lineage>
</organism>
<dbReference type="InterPro" id="IPR016208">
    <property type="entry name" value="Ald_Oxase/xanthine_DH-like"/>
</dbReference>
<comment type="cofactor">
    <cofactor evidence="10">
        <name>[2Fe-2S] cluster</name>
        <dbReference type="ChEBI" id="CHEBI:190135"/>
    </cofactor>
</comment>
<evidence type="ECO:0000259" key="11">
    <source>
        <dbReference type="PROSITE" id="PS51085"/>
    </source>
</evidence>
<evidence type="ECO:0000256" key="3">
    <source>
        <dbReference type="ARBA" id="ARBA00006849"/>
    </source>
</evidence>
<dbReference type="CDD" id="cd00207">
    <property type="entry name" value="fer2"/>
    <property type="match status" value="1"/>
</dbReference>
<dbReference type="Proteomes" id="UP000708208">
    <property type="component" value="Unassembled WGS sequence"/>
</dbReference>
<evidence type="ECO:0000313" key="13">
    <source>
        <dbReference type="Proteomes" id="UP000708208"/>
    </source>
</evidence>
<dbReference type="AlphaFoldDB" id="A0A8J2KCF7"/>
<comment type="caution">
    <text evidence="12">The sequence shown here is derived from an EMBL/GenBank/DDBJ whole genome shotgun (WGS) entry which is preliminary data.</text>
</comment>
<dbReference type="GO" id="GO:0005506">
    <property type="term" value="F:iron ion binding"/>
    <property type="evidence" value="ECO:0007669"/>
    <property type="project" value="InterPro"/>
</dbReference>
<evidence type="ECO:0000313" key="12">
    <source>
        <dbReference type="EMBL" id="CAG7815146.1"/>
    </source>
</evidence>
<dbReference type="PANTHER" id="PTHR45444:SF3">
    <property type="entry name" value="XANTHINE DEHYDROGENASE"/>
    <property type="match status" value="1"/>
</dbReference>
<dbReference type="Pfam" id="PF00111">
    <property type="entry name" value="Fer2"/>
    <property type="match status" value="1"/>
</dbReference>
<gene>
    <name evidence="12" type="ORF">AFUS01_LOCUS25844</name>
</gene>
<dbReference type="PROSITE" id="PS00197">
    <property type="entry name" value="2FE2S_FER_1"/>
    <property type="match status" value="1"/>
</dbReference>
<dbReference type="GO" id="GO:0051537">
    <property type="term" value="F:2 iron, 2 sulfur cluster binding"/>
    <property type="evidence" value="ECO:0007669"/>
    <property type="project" value="UniProtKB-KW"/>
</dbReference>
<comment type="cofactor">
    <cofactor evidence="1">
        <name>Mo-molybdopterin</name>
        <dbReference type="ChEBI" id="CHEBI:71302"/>
    </cofactor>
</comment>
<keyword evidence="8" id="KW-0411">Iron-sulfur</keyword>
<sequence>HKKPNPSERMGAEQSQLSETVSKRTVVNFFINGKEYSVNTEIEKVGTGSLLVDYIRDNVGLKGTKYMCREGGCGACVVTAKTKNPNTGEDIVRSVNSCLIPVFACDGWDISTIESL</sequence>
<accession>A0A8J2KCF7</accession>
<keyword evidence="4" id="KW-0001">2Fe-2S</keyword>
<feature type="domain" description="2Fe-2S ferredoxin-type" evidence="11">
    <location>
        <begin position="25"/>
        <end position="116"/>
    </location>
</feature>
<evidence type="ECO:0000256" key="1">
    <source>
        <dbReference type="ARBA" id="ARBA00001924"/>
    </source>
</evidence>
<evidence type="ECO:0000256" key="7">
    <source>
        <dbReference type="ARBA" id="ARBA00023004"/>
    </source>
</evidence>
<dbReference type="FunFam" id="3.10.20.30:FF:000012">
    <property type="entry name" value="Xanthine dehydrogenase/oxidase"/>
    <property type="match status" value="1"/>
</dbReference>
<evidence type="ECO:0000256" key="8">
    <source>
        <dbReference type="ARBA" id="ARBA00023014"/>
    </source>
</evidence>
<dbReference type="InterPro" id="IPR006058">
    <property type="entry name" value="2Fe2S_fd_BS"/>
</dbReference>
<keyword evidence="9" id="KW-0520">NAD</keyword>
<evidence type="ECO:0000256" key="5">
    <source>
        <dbReference type="ARBA" id="ARBA00022723"/>
    </source>
</evidence>
<dbReference type="OrthoDB" id="8300278at2759"/>
<keyword evidence="5" id="KW-0479">Metal-binding</keyword>
<dbReference type="PANTHER" id="PTHR45444">
    <property type="entry name" value="XANTHINE DEHYDROGENASE"/>
    <property type="match status" value="1"/>
</dbReference>
<evidence type="ECO:0000256" key="10">
    <source>
        <dbReference type="ARBA" id="ARBA00034078"/>
    </source>
</evidence>
<evidence type="ECO:0000256" key="4">
    <source>
        <dbReference type="ARBA" id="ARBA00022714"/>
    </source>
</evidence>
<dbReference type="PROSITE" id="PS51085">
    <property type="entry name" value="2FE2S_FER_2"/>
    <property type="match status" value="1"/>
</dbReference>
<proteinExistence type="inferred from homology"/>
<dbReference type="EMBL" id="CAJVCH010336939">
    <property type="protein sequence ID" value="CAG7815146.1"/>
    <property type="molecule type" value="Genomic_DNA"/>
</dbReference>
<evidence type="ECO:0000256" key="9">
    <source>
        <dbReference type="ARBA" id="ARBA00023027"/>
    </source>
</evidence>
<dbReference type="InterPro" id="IPR001041">
    <property type="entry name" value="2Fe-2S_ferredoxin-type"/>
</dbReference>